<dbReference type="GO" id="GO:0006958">
    <property type="term" value="P:complement activation, classical pathway"/>
    <property type="evidence" value="ECO:0007669"/>
    <property type="project" value="UniProtKB-KW"/>
</dbReference>
<dbReference type="GO" id="GO:0031640">
    <property type="term" value="P:killing of cells of another organism"/>
    <property type="evidence" value="ECO:0007669"/>
    <property type="project" value="UniProtKB-KW"/>
</dbReference>
<evidence type="ECO:0000256" key="15">
    <source>
        <dbReference type="ARBA" id="ARBA00023136"/>
    </source>
</evidence>
<dbReference type="Pfam" id="PF00090">
    <property type="entry name" value="TSP_1"/>
    <property type="match status" value="2"/>
</dbReference>
<reference evidence="29" key="1">
    <citation type="submission" date="2025-08" db="UniProtKB">
        <authorList>
            <consortium name="Ensembl"/>
        </authorList>
    </citation>
    <scope>IDENTIFICATION</scope>
</reference>
<evidence type="ECO:0000256" key="2">
    <source>
        <dbReference type="ARBA" id="ARBA00004613"/>
    </source>
</evidence>
<dbReference type="GO" id="GO:0005576">
    <property type="term" value="C:extracellular region"/>
    <property type="evidence" value="ECO:0007669"/>
    <property type="project" value="UniProtKB-SubCell"/>
</dbReference>
<dbReference type="Proteomes" id="UP000675900">
    <property type="component" value="Unassembled WGS sequence"/>
</dbReference>
<keyword evidence="13" id="KW-0180">Complement pathway</keyword>
<dbReference type="SUPFAM" id="SSF82895">
    <property type="entry name" value="TSP-1 type 1 repeat"/>
    <property type="match status" value="2"/>
</dbReference>
<evidence type="ECO:0000256" key="11">
    <source>
        <dbReference type="ARBA" id="ARBA00022852"/>
    </source>
</evidence>
<keyword evidence="14" id="KW-0473">Membrane attack complex</keyword>
<dbReference type="Gene3D" id="2.10.70.10">
    <property type="entry name" value="Complement Module, domain 1"/>
    <property type="match status" value="2"/>
</dbReference>
<dbReference type="Pfam" id="PF21284">
    <property type="entry name" value="C7_FIM2_N"/>
    <property type="match status" value="1"/>
</dbReference>
<evidence type="ECO:0000256" key="14">
    <source>
        <dbReference type="ARBA" id="ARBA00023058"/>
    </source>
</evidence>
<keyword evidence="17" id="KW-0179">Complement alternate pathway</keyword>
<evidence type="ECO:0000256" key="26">
    <source>
        <dbReference type="SAM" id="SignalP"/>
    </source>
</evidence>
<dbReference type="Gene3D" id="2.20.100.10">
    <property type="entry name" value="Thrombospondin type-1 (TSP1) repeat"/>
    <property type="match status" value="2"/>
</dbReference>
<protein>
    <recommendedName>
        <fullName evidence="20">Complement component C7</fullName>
    </recommendedName>
</protein>
<comment type="subcellular location">
    <subcellularLocation>
        <location evidence="2">Secreted</location>
    </subcellularLocation>
    <subcellularLocation>
        <location evidence="1">Target cell membrane</location>
    </subcellularLocation>
</comment>
<dbReference type="InterPro" id="IPR000884">
    <property type="entry name" value="TSP1_rpt"/>
</dbReference>
<dbReference type="PROSITE" id="PS00279">
    <property type="entry name" value="MACPF_1"/>
    <property type="match status" value="1"/>
</dbReference>
<name>A0A8C9M837_PANTA</name>
<dbReference type="InterPro" id="IPR048825">
    <property type="entry name" value="C7_KAZAL"/>
</dbReference>
<keyword evidence="5" id="KW-0245">EGF-like domain</keyword>
<comment type="function">
    <text evidence="21">Component of the membrane attack complex (MAC), a multiprotein complex activated by the complement cascade, which inserts into a target cell membrane and forms a pore, leading to target cell membrane rupture and cell lysis. The MAC is initiated by proteolytic cleavage of C5 into complement C5b in response to the classical, alternative, lectin and GZMK complement pathways. The complement pathways consist in a cascade of proteins that leads to phagocytosis and breakdown of pathogens and signaling that strengthens the adaptive immune system. C7 serves as a membrane anchor. During MAC assembly, associates with C5b and C6 to form the C5b-7 complex, a key lipophilic precursor of the MAC complex, which associates with the outer leaflet and reduces the energy for membrane bending.</text>
</comment>
<keyword evidence="7" id="KW-0399">Innate immunity</keyword>
<dbReference type="InterPro" id="IPR036055">
    <property type="entry name" value="LDL_receptor-like_sf"/>
</dbReference>
<dbReference type="InterPro" id="IPR020863">
    <property type="entry name" value="MACPF_CS"/>
</dbReference>
<dbReference type="InterPro" id="IPR020864">
    <property type="entry name" value="MACPF"/>
</dbReference>
<dbReference type="SMART" id="SM00192">
    <property type="entry name" value="LDLa"/>
    <property type="match status" value="1"/>
</dbReference>
<dbReference type="InterPro" id="IPR000436">
    <property type="entry name" value="Sushi_SCR_CCP_dom"/>
</dbReference>
<dbReference type="InterPro" id="IPR040729">
    <property type="entry name" value="Kazal_3"/>
</dbReference>
<dbReference type="Gene3D" id="4.10.400.10">
    <property type="entry name" value="Low-density Lipoprotein Receptor"/>
    <property type="match status" value="1"/>
</dbReference>
<dbReference type="GeneTree" id="ENSGT00940000156804"/>
<dbReference type="CDD" id="cd00033">
    <property type="entry name" value="CCP"/>
    <property type="match status" value="2"/>
</dbReference>
<dbReference type="SUPFAM" id="SSF57424">
    <property type="entry name" value="LDL receptor-like module"/>
    <property type="match status" value="1"/>
</dbReference>
<keyword evidence="19" id="KW-1053">Target membrane</keyword>
<gene>
    <name evidence="29" type="primary">C7</name>
</gene>
<keyword evidence="18" id="KW-0325">Glycoprotein</keyword>
<dbReference type="SMART" id="SM00209">
    <property type="entry name" value="TSP1"/>
    <property type="match status" value="2"/>
</dbReference>
<feature type="disulfide bond" evidence="23">
    <location>
        <begin position="91"/>
        <end position="109"/>
    </location>
</feature>
<evidence type="ECO:0000256" key="8">
    <source>
        <dbReference type="ARBA" id="ARBA00022659"/>
    </source>
</evidence>
<evidence type="ECO:0000259" key="28">
    <source>
        <dbReference type="PROSITE" id="PS51412"/>
    </source>
</evidence>
<comment type="subunit">
    <text evidence="22">Monomer or dimer; as a C5b-7 complex it can also form multimeric rosettes. Component of the membrane attack complex (MAC), composed of complement C5b, C6, C7, C8A, C8B, C8G and multiple copies of the pore-forming subunit C9.</text>
</comment>
<dbReference type="PRINTS" id="PR01705">
    <property type="entry name" value="TSP1REPEAT"/>
</dbReference>
<sequence length="786" mass="86078">MKAISFFILVGFAGEFQIFSSASSPVNCQWDSYALWSECSGCTKTQTRRRSIAVYGQYGGHPCVGNAFETQSCEPTRGCPTEEGCGERFRCFSGQCISRSLVCNGDSDCEEDSADEDRCEDLESRPSCDLDKPPPNIELTGNGYNELTGQFRNKVINTKSFGGQCRKVFSGDGRDFYRLSGNILSYTFQSHQLLVVQNTVEVAQFINNNPEFLQLAEPFWKELSYLPSLYDYGAYRRLIDQYGTHYLQSGSLGGEYKILFYVDPEKIKESGLSSTDIKTCTSSSFKFLYSSSKGKCKELEDALKSDSGTQSNVLRGNPFVRGGSSGFVSGLSFLELDNPAGNKERYASWAESVTGLPQVIKQKLTPLYELVKEVPCASVKRLYLKRALEEYLDEYDPCHCQPCQNGGIATVEGTQCQCHCKPYTFGVACEQGVLVGNEAGGVDGGWSCWSSWGPCVQGKKSRSRECNNPPPSGGGQSCIGEPTESRQCEEEELQHLRLLEPHCFPLSLVPKEFCPSPPALKDGFVQDEGAMFPVGKNIVYTCNEGYSLIGDPVARCGEDLQWLVGEMHCQKIACVLPALMDGIQSHPHKPFYAIGEKVTISCSGGMSLKGPSTFLCGSSLKWSPDMKNVQCVQKETTLTLAVPECQPWEKLKNSRCVCKMPYECGSSLDVCARDERSKRILPLTVCKLHVLHCQGRNYTLADRESCTLPVPAQKACGACPLWGKCDAQSSKCVCREASECEEGGLSVCVEVNGVEQTMTECAAGALRCRGQGVTVTSTRPCGAGTP</sequence>
<evidence type="ECO:0000256" key="20">
    <source>
        <dbReference type="ARBA" id="ARBA00073222"/>
    </source>
</evidence>
<keyword evidence="11" id="KW-0204">Cytolysis</keyword>
<reference evidence="29" key="2">
    <citation type="submission" date="2025-09" db="UniProtKB">
        <authorList>
            <consortium name="Ensembl"/>
        </authorList>
    </citation>
    <scope>IDENTIFICATION</scope>
</reference>
<dbReference type="PANTHER" id="PTHR45742">
    <property type="entry name" value="COMPLEMENT COMPONENT C6"/>
    <property type="match status" value="1"/>
</dbReference>
<dbReference type="PROSITE" id="PS50068">
    <property type="entry name" value="LDLRA_2"/>
    <property type="match status" value="1"/>
</dbReference>
<dbReference type="Pfam" id="PF00057">
    <property type="entry name" value="Ldl_recept_a"/>
    <property type="match status" value="1"/>
</dbReference>
<evidence type="ECO:0000256" key="6">
    <source>
        <dbReference type="ARBA" id="ARBA00022537"/>
    </source>
</evidence>
<dbReference type="SUPFAM" id="SSF57535">
    <property type="entry name" value="Complement control module/SCR domain"/>
    <property type="match status" value="2"/>
</dbReference>
<evidence type="ECO:0000256" key="7">
    <source>
        <dbReference type="ARBA" id="ARBA00022588"/>
    </source>
</evidence>
<dbReference type="Ensembl" id="ENSPTIT00000019529.1">
    <property type="protein sequence ID" value="ENSPTIP00000015395.1"/>
    <property type="gene ID" value="ENSPTIG00000014486.1"/>
</dbReference>
<evidence type="ECO:0000256" key="21">
    <source>
        <dbReference type="ARBA" id="ARBA00093281"/>
    </source>
</evidence>
<comment type="similarity">
    <text evidence="3">Belongs to the complement C6/C7/C8/C9 family.</text>
</comment>
<dbReference type="SMART" id="SM00057">
    <property type="entry name" value="FIMAC"/>
    <property type="match status" value="2"/>
</dbReference>
<dbReference type="GO" id="GO:0006957">
    <property type="term" value="P:complement activation, alternative pathway"/>
    <property type="evidence" value="ECO:0007669"/>
    <property type="project" value="UniProtKB-KW"/>
</dbReference>
<feature type="domain" description="Sushi" evidence="27">
    <location>
        <begin position="512"/>
        <end position="571"/>
    </location>
</feature>
<dbReference type="PROSITE" id="PS50092">
    <property type="entry name" value="TSP1"/>
    <property type="match status" value="2"/>
</dbReference>
<accession>A0A8C9M837</accession>
<evidence type="ECO:0000256" key="24">
    <source>
        <dbReference type="PROSITE-ProRule" id="PRU00302"/>
    </source>
</evidence>
<organism evidence="29 30">
    <name type="scientific">Panthera tigris altaica</name>
    <name type="common">Siberian tiger</name>
    <dbReference type="NCBI Taxonomy" id="74533"/>
    <lineage>
        <taxon>Eukaryota</taxon>
        <taxon>Metazoa</taxon>
        <taxon>Chordata</taxon>
        <taxon>Craniata</taxon>
        <taxon>Vertebrata</taxon>
        <taxon>Euteleostomi</taxon>
        <taxon>Mammalia</taxon>
        <taxon>Eutheria</taxon>
        <taxon>Laurasiatheria</taxon>
        <taxon>Carnivora</taxon>
        <taxon>Feliformia</taxon>
        <taxon>Felidae</taxon>
        <taxon>Pantherinae</taxon>
        <taxon>Panthera</taxon>
    </lineage>
</organism>
<feature type="region of interest" description="Disordered" evidence="25">
    <location>
        <begin position="460"/>
        <end position="482"/>
    </location>
</feature>
<evidence type="ECO:0000256" key="13">
    <source>
        <dbReference type="ARBA" id="ARBA00022875"/>
    </source>
</evidence>
<dbReference type="CDD" id="cd00112">
    <property type="entry name" value="LDLa"/>
    <property type="match status" value="1"/>
</dbReference>
<dbReference type="InterPro" id="IPR001862">
    <property type="entry name" value="MAC_perforin"/>
</dbReference>
<keyword evidence="10" id="KW-0677">Repeat</keyword>
<evidence type="ECO:0000313" key="29">
    <source>
        <dbReference type="Ensembl" id="ENSPTIP00000015395.1"/>
    </source>
</evidence>
<dbReference type="InterPro" id="IPR002172">
    <property type="entry name" value="LDrepeatLR_classA_rpt"/>
</dbReference>
<proteinExistence type="inferred from homology"/>
<evidence type="ECO:0000256" key="23">
    <source>
        <dbReference type="PROSITE-ProRule" id="PRU00124"/>
    </source>
</evidence>
<dbReference type="PRINTS" id="PR00764">
    <property type="entry name" value="COMPLEMENTC9"/>
</dbReference>
<dbReference type="FunFam" id="4.10.400.10:FF:000099">
    <property type="entry name" value="Complement component C7"/>
    <property type="match status" value="1"/>
</dbReference>
<dbReference type="GO" id="GO:0044218">
    <property type="term" value="C:other organism cell membrane"/>
    <property type="evidence" value="ECO:0007669"/>
    <property type="project" value="UniProtKB-KW"/>
</dbReference>
<evidence type="ECO:0000256" key="22">
    <source>
        <dbReference type="ARBA" id="ARBA00093478"/>
    </source>
</evidence>
<dbReference type="InterPro" id="IPR035976">
    <property type="entry name" value="Sushi/SCR/CCP_sf"/>
</dbReference>
<dbReference type="InterPro" id="IPR048827">
    <property type="entry name" value="C7_FIM2_N"/>
</dbReference>
<dbReference type="Pfam" id="PF00084">
    <property type="entry name" value="Sushi"/>
    <property type="match status" value="2"/>
</dbReference>
<comment type="caution">
    <text evidence="24">Lacks conserved residue(s) required for the propagation of feature annotation.</text>
</comment>
<keyword evidence="8 24" id="KW-0768">Sushi</keyword>
<feature type="domain" description="Sushi" evidence="27">
    <location>
        <begin position="572"/>
        <end position="633"/>
    </location>
</feature>
<dbReference type="Gene3D" id="3.30.60.30">
    <property type="match status" value="2"/>
</dbReference>
<dbReference type="InterPro" id="IPR036383">
    <property type="entry name" value="TSP1_rpt_sf"/>
</dbReference>
<keyword evidence="6" id="KW-1052">Target cell membrane</keyword>
<dbReference type="SMART" id="SM00032">
    <property type="entry name" value="CCP"/>
    <property type="match status" value="2"/>
</dbReference>
<feature type="domain" description="MACPF" evidence="28">
    <location>
        <begin position="68"/>
        <end position="399"/>
    </location>
</feature>
<dbReference type="FunFam" id="2.10.70.10:FF:000077">
    <property type="entry name" value="Complement component C7"/>
    <property type="match status" value="1"/>
</dbReference>
<keyword evidence="16 24" id="KW-1015">Disulfide bond</keyword>
<keyword evidence="4" id="KW-0964">Secreted</keyword>
<keyword evidence="12" id="KW-0391">Immunity</keyword>
<feature type="disulfide bond" evidence="24">
    <location>
        <begin position="542"/>
        <end position="569"/>
    </location>
</feature>
<evidence type="ECO:0000256" key="4">
    <source>
        <dbReference type="ARBA" id="ARBA00022525"/>
    </source>
</evidence>
<keyword evidence="9 26" id="KW-0732">Signal</keyword>
<evidence type="ECO:0000313" key="30">
    <source>
        <dbReference type="Proteomes" id="UP000675900"/>
    </source>
</evidence>
<evidence type="ECO:0000256" key="5">
    <source>
        <dbReference type="ARBA" id="ARBA00022536"/>
    </source>
</evidence>
<evidence type="ECO:0000256" key="16">
    <source>
        <dbReference type="ARBA" id="ARBA00023157"/>
    </source>
</evidence>
<dbReference type="GO" id="GO:0005579">
    <property type="term" value="C:membrane attack complex"/>
    <property type="evidence" value="ECO:0007669"/>
    <property type="project" value="UniProtKB-KW"/>
</dbReference>
<dbReference type="Pfam" id="PF01823">
    <property type="entry name" value="MACPF"/>
    <property type="match status" value="1"/>
</dbReference>
<evidence type="ECO:0000256" key="18">
    <source>
        <dbReference type="ARBA" id="ARBA00023180"/>
    </source>
</evidence>
<dbReference type="FunFam" id="2.10.70.10:FF:000075">
    <property type="entry name" value="Complement component C7"/>
    <property type="match status" value="1"/>
</dbReference>
<evidence type="ECO:0000256" key="19">
    <source>
        <dbReference type="ARBA" id="ARBA00023298"/>
    </source>
</evidence>
<evidence type="ECO:0000256" key="9">
    <source>
        <dbReference type="ARBA" id="ARBA00022729"/>
    </source>
</evidence>
<evidence type="ECO:0000256" key="3">
    <source>
        <dbReference type="ARBA" id="ARBA00009214"/>
    </source>
</evidence>
<evidence type="ECO:0000259" key="27">
    <source>
        <dbReference type="PROSITE" id="PS50923"/>
    </source>
</evidence>
<dbReference type="InterPro" id="IPR023415">
    <property type="entry name" value="LDLR_class-A_CS"/>
</dbReference>
<evidence type="ECO:0000256" key="12">
    <source>
        <dbReference type="ARBA" id="ARBA00022859"/>
    </source>
</evidence>
<feature type="signal peptide" evidence="26">
    <location>
        <begin position="1"/>
        <end position="22"/>
    </location>
</feature>
<dbReference type="PROSITE" id="PS51412">
    <property type="entry name" value="MACPF_2"/>
    <property type="match status" value="1"/>
</dbReference>
<dbReference type="SMART" id="SM00457">
    <property type="entry name" value="MACPF"/>
    <property type="match status" value="1"/>
</dbReference>
<dbReference type="PROSITE" id="PS50923">
    <property type="entry name" value="SUSHI"/>
    <property type="match status" value="2"/>
</dbReference>
<dbReference type="AlphaFoldDB" id="A0A8C9M837"/>
<keyword evidence="30" id="KW-1185">Reference proteome</keyword>
<feature type="chain" id="PRO_5034290509" description="Complement component C7" evidence="26">
    <location>
        <begin position="23"/>
        <end position="786"/>
    </location>
</feature>
<dbReference type="PROSITE" id="PS01209">
    <property type="entry name" value="LDLRA_1"/>
    <property type="match status" value="1"/>
</dbReference>
<evidence type="ECO:0000256" key="10">
    <source>
        <dbReference type="ARBA" id="ARBA00022737"/>
    </source>
</evidence>
<keyword evidence="15" id="KW-0472">Membrane</keyword>
<evidence type="ECO:0000256" key="1">
    <source>
        <dbReference type="ARBA" id="ARBA00004175"/>
    </source>
</evidence>
<dbReference type="Pfam" id="PF21330">
    <property type="entry name" value="Kazal_C7"/>
    <property type="match status" value="1"/>
</dbReference>
<dbReference type="PANTHER" id="PTHR45742:SF2">
    <property type="entry name" value="COMPLEMENT COMPONENT C7"/>
    <property type="match status" value="1"/>
</dbReference>
<evidence type="ECO:0000256" key="25">
    <source>
        <dbReference type="SAM" id="MobiDB-lite"/>
    </source>
</evidence>
<evidence type="ECO:0000256" key="17">
    <source>
        <dbReference type="ARBA" id="ARBA00023162"/>
    </source>
</evidence>
<dbReference type="InterPro" id="IPR003884">
    <property type="entry name" value="FacI_MAC"/>
</dbReference>
<dbReference type="Pfam" id="PF18434">
    <property type="entry name" value="Kazal_3"/>
    <property type="match status" value="1"/>
</dbReference>